<keyword evidence="3" id="KW-1185">Reference proteome</keyword>
<dbReference type="InterPro" id="IPR006461">
    <property type="entry name" value="PLAC_motif_containing"/>
</dbReference>
<sequence length="276" mass="30650">MADLEKQERAVAAAAAAEEEAGEEEKERFLEGMAVLDFDMLCSTVALQTQGGWRKLDLDGGDGEDGEAGDFGGVLRMWEGELLDCFEDRRIAVESSCCPCYRSGKNMRRAGFSSCFLQVRAANKNSKFLCLNMQGTIHFILVLGALLNCIAFIVTKQNFFLYLSVAFAISVGTYLGFFRTRMKKKFNIRGSDNSFDDCIYHLICPCCTLCQESRTLEMNNVQDGIWHGRGDTICIGSFDEGRKAFFELQPPPLVSPMVPDTCSVQLSVEANDHTLT</sequence>
<gene>
    <name evidence="2" type="ORF">TIFTF001_020105</name>
</gene>
<dbReference type="AlphaFoldDB" id="A0AA88AXJ3"/>
<evidence type="ECO:0008006" key="4">
    <source>
        <dbReference type="Google" id="ProtNLM"/>
    </source>
</evidence>
<protein>
    <recommendedName>
        <fullName evidence="4">PLAC8 family protein</fullName>
    </recommendedName>
</protein>
<organism evidence="2 3">
    <name type="scientific">Ficus carica</name>
    <name type="common">Common fig</name>
    <dbReference type="NCBI Taxonomy" id="3494"/>
    <lineage>
        <taxon>Eukaryota</taxon>
        <taxon>Viridiplantae</taxon>
        <taxon>Streptophyta</taxon>
        <taxon>Embryophyta</taxon>
        <taxon>Tracheophyta</taxon>
        <taxon>Spermatophyta</taxon>
        <taxon>Magnoliopsida</taxon>
        <taxon>eudicotyledons</taxon>
        <taxon>Gunneridae</taxon>
        <taxon>Pentapetalae</taxon>
        <taxon>rosids</taxon>
        <taxon>fabids</taxon>
        <taxon>Rosales</taxon>
        <taxon>Moraceae</taxon>
        <taxon>Ficeae</taxon>
        <taxon>Ficus</taxon>
    </lineage>
</organism>
<evidence type="ECO:0000313" key="2">
    <source>
        <dbReference type="EMBL" id="GMN50946.1"/>
    </source>
</evidence>
<name>A0AA88AXJ3_FICCA</name>
<dbReference type="NCBIfam" id="TIGR01571">
    <property type="entry name" value="A_thal_Cys_rich"/>
    <property type="match status" value="1"/>
</dbReference>
<evidence type="ECO:0000256" key="1">
    <source>
        <dbReference type="SAM" id="Phobius"/>
    </source>
</evidence>
<accession>A0AA88AXJ3</accession>
<dbReference type="EMBL" id="BTGU01000035">
    <property type="protein sequence ID" value="GMN50946.1"/>
    <property type="molecule type" value="Genomic_DNA"/>
</dbReference>
<keyword evidence="1" id="KW-0812">Transmembrane</keyword>
<comment type="caution">
    <text evidence="2">The sequence shown here is derived from an EMBL/GenBank/DDBJ whole genome shotgun (WGS) entry which is preliminary data.</text>
</comment>
<evidence type="ECO:0000313" key="3">
    <source>
        <dbReference type="Proteomes" id="UP001187192"/>
    </source>
</evidence>
<reference evidence="2" key="1">
    <citation type="submission" date="2023-07" db="EMBL/GenBank/DDBJ databases">
        <title>draft genome sequence of fig (Ficus carica).</title>
        <authorList>
            <person name="Takahashi T."/>
            <person name="Nishimura K."/>
        </authorList>
    </citation>
    <scope>NUCLEOTIDE SEQUENCE</scope>
</reference>
<proteinExistence type="predicted"/>
<feature type="transmembrane region" description="Helical" evidence="1">
    <location>
        <begin position="159"/>
        <end position="178"/>
    </location>
</feature>
<dbReference type="Proteomes" id="UP001187192">
    <property type="component" value="Unassembled WGS sequence"/>
</dbReference>
<keyword evidence="1" id="KW-0472">Membrane</keyword>
<dbReference type="PANTHER" id="PTHR15907">
    <property type="entry name" value="DUF614 FAMILY PROTEIN-RELATED"/>
    <property type="match status" value="1"/>
</dbReference>
<keyword evidence="1" id="KW-1133">Transmembrane helix</keyword>
<feature type="transmembrane region" description="Helical" evidence="1">
    <location>
        <begin position="128"/>
        <end position="153"/>
    </location>
</feature>
<dbReference type="Pfam" id="PF04749">
    <property type="entry name" value="PLAC8"/>
    <property type="match status" value="1"/>
</dbReference>